<keyword evidence="1 3" id="KW-0863">Zinc-finger</keyword>
<dbReference type="Gene3D" id="3.10.20.90">
    <property type="entry name" value="Phosphatidylinositol 3-kinase Catalytic Subunit, Chain A, domain 1"/>
    <property type="match status" value="1"/>
</dbReference>
<dbReference type="PROSITE" id="PS50053">
    <property type="entry name" value="UBIQUITIN_2"/>
    <property type="match status" value="1"/>
</dbReference>
<protein>
    <submittedName>
        <fullName evidence="8">RING-type domain-containing protein</fullName>
    </submittedName>
</protein>
<dbReference type="GO" id="GO:0008270">
    <property type="term" value="F:zinc ion binding"/>
    <property type="evidence" value="ECO:0007669"/>
    <property type="project" value="UniProtKB-KW"/>
</dbReference>
<dbReference type="GO" id="GO:0016567">
    <property type="term" value="P:protein ubiquitination"/>
    <property type="evidence" value="ECO:0007669"/>
    <property type="project" value="InterPro"/>
</dbReference>
<dbReference type="InterPro" id="IPR013083">
    <property type="entry name" value="Znf_RING/FYVE/PHD"/>
</dbReference>
<proteinExistence type="predicted"/>
<dbReference type="GO" id="GO:0036297">
    <property type="term" value="P:interstrand cross-link repair"/>
    <property type="evidence" value="ECO:0007669"/>
    <property type="project" value="InterPro"/>
</dbReference>
<reference evidence="8" key="1">
    <citation type="submission" date="2022-11" db="UniProtKB">
        <authorList>
            <consortium name="WormBaseParasite"/>
        </authorList>
    </citation>
    <scope>IDENTIFICATION</scope>
</reference>
<feature type="domain" description="Ubiquitin-like" evidence="5">
    <location>
        <begin position="59"/>
        <end position="102"/>
    </location>
</feature>
<keyword evidence="2" id="KW-0862">Zinc</keyword>
<dbReference type="InterPro" id="IPR000626">
    <property type="entry name" value="Ubiquitin-like_dom"/>
</dbReference>
<feature type="region of interest" description="Disordered" evidence="4">
    <location>
        <begin position="100"/>
        <end position="141"/>
    </location>
</feature>
<sequence>MAEYCIICSKALTSNNMYSIPCSHVFHKECITNWISQEKSCPRCRKEATSNDIKQFTIIKIYVRDIYNIKTVLEKVKTCDTISVIKHMIEMTRGIPVDQQRLRVGLTQGTDKSRNDKSRNDKSRNIPTQGTDRSRNDQLKE</sequence>
<dbReference type="SUPFAM" id="SSF54236">
    <property type="entry name" value="Ubiquitin-like"/>
    <property type="match status" value="1"/>
</dbReference>
<name>A0A914NFI0_MELIC</name>
<organism evidence="7 8">
    <name type="scientific">Meloidogyne incognita</name>
    <name type="common">Southern root-knot nematode worm</name>
    <name type="synonym">Oxyuris incognita</name>
    <dbReference type="NCBI Taxonomy" id="6306"/>
    <lineage>
        <taxon>Eukaryota</taxon>
        <taxon>Metazoa</taxon>
        <taxon>Ecdysozoa</taxon>
        <taxon>Nematoda</taxon>
        <taxon>Chromadorea</taxon>
        <taxon>Rhabditida</taxon>
        <taxon>Tylenchina</taxon>
        <taxon>Tylenchomorpha</taxon>
        <taxon>Tylenchoidea</taxon>
        <taxon>Meloidogynidae</taxon>
        <taxon>Meloidogyninae</taxon>
        <taxon>Meloidogyne</taxon>
        <taxon>Meloidogyne incognita group</taxon>
    </lineage>
</organism>
<evidence type="ECO:0000259" key="6">
    <source>
        <dbReference type="PROSITE" id="PS50089"/>
    </source>
</evidence>
<dbReference type="Pfam" id="PF13639">
    <property type="entry name" value="zf-RING_2"/>
    <property type="match status" value="1"/>
</dbReference>
<keyword evidence="1 3" id="KW-0479">Metal-binding</keyword>
<accession>A0A914NFI0</accession>
<dbReference type="PROSITE" id="PS50089">
    <property type="entry name" value="ZF_RING_2"/>
    <property type="match status" value="1"/>
</dbReference>
<dbReference type="InterPro" id="IPR037381">
    <property type="entry name" value="RFWD3"/>
</dbReference>
<dbReference type="GO" id="GO:0005634">
    <property type="term" value="C:nucleus"/>
    <property type="evidence" value="ECO:0007669"/>
    <property type="project" value="InterPro"/>
</dbReference>
<dbReference type="AlphaFoldDB" id="A0A914NFI0"/>
<evidence type="ECO:0000256" key="1">
    <source>
        <dbReference type="ARBA" id="ARBA00022771"/>
    </source>
</evidence>
<evidence type="ECO:0000256" key="4">
    <source>
        <dbReference type="SAM" id="MobiDB-lite"/>
    </source>
</evidence>
<feature type="compositionally biased region" description="Basic and acidic residues" evidence="4">
    <location>
        <begin position="132"/>
        <end position="141"/>
    </location>
</feature>
<dbReference type="GO" id="GO:0004842">
    <property type="term" value="F:ubiquitin-protein transferase activity"/>
    <property type="evidence" value="ECO:0007669"/>
    <property type="project" value="InterPro"/>
</dbReference>
<feature type="domain" description="RING-type" evidence="6">
    <location>
        <begin position="5"/>
        <end position="45"/>
    </location>
</feature>
<evidence type="ECO:0000256" key="3">
    <source>
        <dbReference type="PROSITE-ProRule" id="PRU00175"/>
    </source>
</evidence>
<dbReference type="Proteomes" id="UP000887563">
    <property type="component" value="Unplaced"/>
</dbReference>
<keyword evidence="7" id="KW-1185">Reference proteome</keyword>
<evidence type="ECO:0000256" key="2">
    <source>
        <dbReference type="ARBA" id="ARBA00022833"/>
    </source>
</evidence>
<evidence type="ECO:0000313" key="7">
    <source>
        <dbReference type="Proteomes" id="UP000887563"/>
    </source>
</evidence>
<dbReference type="PANTHER" id="PTHR16047:SF7">
    <property type="entry name" value="E3 UBIQUITIN-PROTEIN LIGASE RFWD3"/>
    <property type="match status" value="1"/>
</dbReference>
<dbReference type="WBParaSite" id="Minc3s05515g38353">
    <property type="protein sequence ID" value="Minc3s05515g38353"/>
    <property type="gene ID" value="Minc3s05515g38353"/>
</dbReference>
<evidence type="ECO:0000313" key="8">
    <source>
        <dbReference type="WBParaSite" id="Minc3s05515g38353"/>
    </source>
</evidence>
<dbReference type="SMART" id="SM00184">
    <property type="entry name" value="RING"/>
    <property type="match status" value="1"/>
</dbReference>
<dbReference type="InterPro" id="IPR001841">
    <property type="entry name" value="Znf_RING"/>
</dbReference>
<dbReference type="Gene3D" id="3.30.40.10">
    <property type="entry name" value="Zinc/RING finger domain, C3HC4 (zinc finger)"/>
    <property type="match status" value="1"/>
</dbReference>
<evidence type="ECO:0000259" key="5">
    <source>
        <dbReference type="PROSITE" id="PS50053"/>
    </source>
</evidence>
<dbReference type="InterPro" id="IPR029071">
    <property type="entry name" value="Ubiquitin-like_domsf"/>
</dbReference>
<dbReference type="PANTHER" id="PTHR16047">
    <property type="entry name" value="RFWD3 PROTEIN"/>
    <property type="match status" value="1"/>
</dbReference>
<dbReference type="SUPFAM" id="SSF57850">
    <property type="entry name" value="RING/U-box"/>
    <property type="match status" value="1"/>
</dbReference>
<feature type="compositionally biased region" description="Basic and acidic residues" evidence="4">
    <location>
        <begin position="111"/>
        <end position="124"/>
    </location>
</feature>